<proteinExistence type="predicted"/>
<protein>
    <recommendedName>
        <fullName evidence="3">Protein kinase domain-containing protein</fullName>
    </recommendedName>
</protein>
<evidence type="ECO:0000256" key="1">
    <source>
        <dbReference type="SAM" id="MobiDB-lite"/>
    </source>
</evidence>
<name>A0A2D4FYG5_MICCO</name>
<dbReference type="InterPro" id="IPR011009">
    <property type="entry name" value="Kinase-like_dom_sf"/>
</dbReference>
<dbReference type="EMBL" id="IACJ01091264">
    <property type="protein sequence ID" value="LAA52512.1"/>
    <property type="molecule type" value="Transcribed_RNA"/>
</dbReference>
<evidence type="ECO:0008006" key="3">
    <source>
        <dbReference type="Google" id="ProtNLM"/>
    </source>
</evidence>
<evidence type="ECO:0000313" key="2">
    <source>
        <dbReference type="EMBL" id="LAA52515.1"/>
    </source>
</evidence>
<organism evidence="2">
    <name type="scientific">Micrurus corallinus</name>
    <name type="common">Brazilian coral snake</name>
    <dbReference type="NCBI Taxonomy" id="54390"/>
    <lineage>
        <taxon>Eukaryota</taxon>
        <taxon>Metazoa</taxon>
        <taxon>Chordata</taxon>
        <taxon>Craniata</taxon>
        <taxon>Vertebrata</taxon>
        <taxon>Euteleostomi</taxon>
        <taxon>Lepidosauria</taxon>
        <taxon>Squamata</taxon>
        <taxon>Bifurcata</taxon>
        <taxon>Unidentata</taxon>
        <taxon>Episquamata</taxon>
        <taxon>Toxicofera</taxon>
        <taxon>Serpentes</taxon>
        <taxon>Colubroidea</taxon>
        <taxon>Elapidae</taxon>
        <taxon>Elapinae</taxon>
        <taxon>Micrurus</taxon>
    </lineage>
</organism>
<reference evidence="2" key="1">
    <citation type="submission" date="2017-07" db="EMBL/GenBank/DDBJ databases">
        <authorList>
            <person name="Mikheyev A."/>
            <person name="Grau M."/>
        </authorList>
    </citation>
    <scope>NUCLEOTIDE SEQUENCE</scope>
    <source>
        <tissue evidence="2">Venom_gland</tissue>
    </source>
</reference>
<dbReference type="EMBL" id="IACJ01091265">
    <property type="protein sequence ID" value="LAA52515.1"/>
    <property type="molecule type" value="Transcribed_RNA"/>
</dbReference>
<dbReference type="Gene3D" id="1.10.510.10">
    <property type="entry name" value="Transferase(Phosphotransferase) domain 1"/>
    <property type="match status" value="1"/>
</dbReference>
<reference evidence="2" key="2">
    <citation type="submission" date="2017-11" db="EMBL/GenBank/DDBJ databases">
        <title>Coralsnake Venomics: Analyses of Venom Gland Transcriptomes and Proteomes of Six Brazilian Taxa.</title>
        <authorList>
            <person name="Aird S.D."/>
            <person name="Jorge da Silva N."/>
            <person name="Qiu L."/>
            <person name="Villar-Briones A."/>
            <person name="Aparecida-Saddi V."/>
            <person name="Campos-Telles M.P."/>
            <person name="Grau M."/>
            <person name="Mikheyev A.S."/>
        </authorList>
    </citation>
    <scope>NUCLEOTIDE SEQUENCE</scope>
    <source>
        <tissue evidence="2">Venom_gland</tissue>
    </source>
</reference>
<accession>A0A2D4FYG5</accession>
<dbReference type="AlphaFoldDB" id="A0A2D4FYG5"/>
<dbReference type="SUPFAM" id="SSF56112">
    <property type="entry name" value="Protein kinase-like (PK-like)"/>
    <property type="match status" value="1"/>
</dbReference>
<feature type="region of interest" description="Disordered" evidence="1">
    <location>
        <begin position="62"/>
        <end position="103"/>
    </location>
</feature>
<sequence length="103" mass="12112">MYPEMVWRCFSRNWEDTETGTFDLVQKLLVVDPTRRLKIEEALEHPWLQDEHMRHTFQQLLAQTQDVRDKPEPLTLAPPGSKRDQEDEEAGPSKRQKVQLGPS</sequence>